<protein>
    <submittedName>
        <fullName evidence="1">Uncharacterized protein</fullName>
    </submittedName>
</protein>
<organism evidence="1 2">
    <name type="scientific">Campylobacter anatolicus</name>
    <dbReference type="NCBI Taxonomy" id="2829105"/>
    <lineage>
        <taxon>Bacteria</taxon>
        <taxon>Pseudomonadati</taxon>
        <taxon>Campylobacterota</taxon>
        <taxon>Epsilonproteobacteria</taxon>
        <taxon>Campylobacterales</taxon>
        <taxon>Campylobacteraceae</taxon>
        <taxon>Campylobacter</taxon>
    </lineage>
</organism>
<accession>A0ABS5HKE6</accession>
<proteinExistence type="predicted"/>
<gene>
    <name evidence="1" type="ORF">KDD93_09115</name>
</gene>
<evidence type="ECO:0000313" key="2">
    <source>
        <dbReference type="Proteomes" id="UP000682951"/>
    </source>
</evidence>
<sequence>ALAMTTNGATINVNFSGDFNIATNNGKFDMAEFERALVASVKRALRTDEMNAKNRSIIGQ</sequence>
<reference evidence="1 2" key="1">
    <citation type="submission" date="2021-04" db="EMBL/GenBank/DDBJ databases">
        <title>Molecular and phenotypic characterization and identification of bacterial isolates recovered from the Anatolian ground squirrels (Spermophilus xanthoprymnus) and which have the potential to form a new species in the Campylobacter genus.</title>
        <authorList>
            <person name="Aydin F."/>
            <person name="Abay S."/>
            <person name="Kayman T."/>
            <person name="Karakaya E."/>
            <person name="Mustak H.K."/>
            <person name="Mustak I.B."/>
            <person name="Bilgin N."/>
            <person name="Duzler A."/>
            <person name="Sahin O."/>
            <person name="Guran O."/>
            <person name="Saticioglu I.B."/>
        </authorList>
    </citation>
    <scope>NUCLEOTIDE SEQUENCE [LARGE SCALE GENOMIC DNA]</scope>
    <source>
        <strain evidence="2">faydin-G24</strain>
    </source>
</reference>
<name>A0ABS5HKE6_9BACT</name>
<dbReference type="RefSeq" id="WP_212142501.1">
    <property type="nucleotide sequence ID" value="NZ_JAGSSW010000015.1"/>
</dbReference>
<comment type="caution">
    <text evidence="1">The sequence shown here is derived from an EMBL/GenBank/DDBJ whole genome shotgun (WGS) entry which is preliminary data.</text>
</comment>
<dbReference type="Proteomes" id="UP000682951">
    <property type="component" value="Unassembled WGS sequence"/>
</dbReference>
<keyword evidence="2" id="KW-1185">Reference proteome</keyword>
<feature type="non-terminal residue" evidence="1">
    <location>
        <position position="1"/>
    </location>
</feature>
<evidence type="ECO:0000313" key="1">
    <source>
        <dbReference type="EMBL" id="MBR8464714.1"/>
    </source>
</evidence>
<dbReference type="EMBL" id="JAGSSW010000015">
    <property type="protein sequence ID" value="MBR8464714.1"/>
    <property type="molecule type" value="Genomic_DNA"/>
</dbReference>